<comment type="catalytic activity">
    <reaction evidence="6">
        <text>queuosine(34) in tRNA(Asp) + GDP-alpha-D-mannose = O-4''-alpha-D-mannosylqueuosine(34) in tRNA(Asp) + GDP + H(+)</text>
        <dbReference type="Rhea" id="RHEA:12885"/>
        <dbReference type="Rhea" id="RHEA-COMP:18572"/>
        <dbReference type="Rhea" id="RHEA-COMP:18581"/>
        <dbReference type="ChEBI" id="CHEBI:15378"/>
        <dbReference type="ChEBI" id="CHEBI:57527"/>
        <dbReference type="ChEBI" id="CHEBI:58189"/>
        <dbReference type="ChEBI" id="CHEBI:194431"/>
        <dbReference type="ChEBI" id="CHEBI:194442"/>
        <dbReference type="EC" id="2.4.1.110"/>
    </reaction>
    <physiologicalReaction direction="left-to-right" evidence="6">
        <dbReference type="Rhea" id="RHEA:12886"/>
    </physiologicalReaction>
</comment>
<dbReference type="InterPro" id="IPR022701">
    <property type="entry name" value="QTMAN_N"/>
</dbReference>
<evidence type="ECO:0000259" key="7">
    <source>
        <dbReference type="Pfam" id="PF00534"/>
    </source>
</evidence>
<dbReference type="STRING" id="391625.PPSIR1_31633"/>
<proteinExistence type="inferred from homology"/>
<evidence type="ECO:0000256" key="6">
    <source>
        <dbReference type="ARBA" id="ARBA00048439"/>
    </source>
</evidence>
<feature type="domain" description="Glycosyl transferase family 1" evidence="7">
    <location>
        <begin position="195"/>
        <end position="318"/>
    </location>
</feature>
<dbReference type="Gene3D" id="3.40.50.2000">
    <property type="entry name" value="Glycogen Phosphorylase B"/>
    <property type="match status" value="1"/>
</dbReference>
<dbReference type="PANTHER" id="PTHR13615">
    <property type="entry name" value="GLYCOSYLTRANSFERASE-LIKE 1"/>
    <property type="match status" value="1"/>
</dbReference>
<evidence type="ECO:0000259" key="8">
    <source>
        <dbReference type="Pfam" id="PF12038"/>
    </source>
</evidence>
<accession>A6G2P4</accession>
<evidence type="ECO:0000313" key="9">
    <source>
        <dbReference type="EMBL" id="EDM79744.1"/>
    </source>
</evidence>
<feature type="domain" description="tRNA-queuosine alpha-mannosyltransferase N-terminal" evidence="8">
    <location>
        <begin position="2"/>
        <end position="176"/>
    </location>
</feature>
<dbReference type="RefSeq" id="WP_006970993.1">
    <property type="nucleotide sequence ID" value="NZ_ABCS01000016.1"/>
</dbReference>
<dbReference type="SUPFAM" id="SSF53756">
    <property type="entry name" value="UDP-Glycosyltransferase/glycogen phosphorylase"/>
    <property type="match status" value="1"/>
</dbReference>
<dbReference type="EMBL" id="ABCS01000016">
    <property type="protein sequence ID" value="EDM79744.1"/>
    <property type="molecule type" value="Genomic_DNA"/>
</dbReference>
<dbReference type="GO" id="GO:0016438">
    <property type="term" value="F:tRNA-queuosine(34) beta-mannosyltransferase activity"/>
    <property type="evidence" value="ECO:0007669"/>
    <property type="project" value="UniProtKB-EC"/>
</dbReference>
<comment type="similarity">
    <text evidence="1">Belongs to the glycosyltransferase group 1 family. Glycosyltransferase 4 subfamily.</text>
</comment>
<dbReference type="Proteomes" id="UP000005801">
    <property type="component" value="Unassembled WGS sequence"/>
</dbReference>
<keyword evidence="2" id="KW-0328">Glycosyltransferase</keyword>
<keyword evidence="10" id="KW-1185">Reference proteome</keyword>
<dbReference type="Pfam" id="PF12038">
    <property type="entry name" value="QTMAN_N"/>
    <property type="match status" value="1"/>
</dbReference>
<dbReference type="OrthoDB" id="9792163at2"/>
<evidence type="ECO:0000256" key="3">
    <source>
        <dbReference type="ARBA" id="ARBA00022679"/>
    </source>
</evidence>
<comment type="caution">
    <text evidence="9">The sequence shown here is derived from an EMBL/GenBank/DDBJ whole genome shotgun (WGS) entry which is preliminary data.</text>
</comment>
<dbReference type="EC" id="2.4.1.110" evidence="4"/>
<name>A6G2P4_9BACT</name>
<dbReference type="InterPro" id="IPR001296">
    <property type="entry name" value="Glyco_trans_1"/>
</dbReference>
<reference evidence="9 10" key="1">
    <citation type="submission" date="2007-06" db="EMBL/GenBank/DDBJ databases">
        <authorList>
            <person name="Shimkets L."/>
            <person name="Ferriera S."/>
            <person name="Johnson J."/>
            <person name="Kravitz S."/>
            <person name="Beeson K."/>
            <person name="Sutton G."/>
            <person name="Rogers Y.-H."/>
            <person name="Friedman R."/>
            <person name="Frazier M."/>
            <person name="Venter J.C."/>
        </authorList>
    </citation>
    <scope>NUCLEOTIDE SEQUENCE [LARGE SCALE GENOMIC DNA]</scope>
    <source>
        <strain evidence="9 10">SIR-1</strain>
    </source>
</reference>
<sequence>MRVLYIEPFDAGSHAAFGRTLTGAEWAEWTALTLPGRHWKWRMRGSAVYFAEQLRQRAGAPFDALFASAYLPLAELVGLRPELASIPRVLYFHENQLAFPVSTEPGSKADPRRDLHFGFTQLVSALAATRCVFNSAHNRDSFLDAARELLRRMPDAVPPGWVDAIAARSEVLGLPLALPQIDAAGLRDLPAGARADGPLIVWNHRWEHDKGPDSLVRIVDALLEREQLRFRLAVCGQSFRRKPPALVEAEPRLRQALGERLVQWGHLESRADYLALLGQAQVALSTARHEFFGVAMLEAAHAGAQVLVPDRLSYPELFPPEARYADEADAIARLAGWIRAWRAGARALRGDHRRWSAPHHADAVLPRYRELLRPAGPPRF</sequence>
<dbReference type="eggNOG" id="COG0438">
    <property type="taxonomic scope" value="Bacteria"/>
</dbReference>
<dbReference type="PANTHER" id="PTHR13615:SF3">
    <property type="entry name" value="GLYCOSYLTRANSFERASE-LIKE DOMAIN-CONTAINING PROTEIN 1"/>
    <property type="match status" value="1"/>
</dbReference>
<evidence type="ECO:0000256" key="1">
    <source>
        <dbReference type="ARBA" id="ARBA00009481"/>
    </source>
</evidence>
<evidence type="ECO:0000256" key="2">
    <source>
        <dbReference type="ARBA" id="ARBA00022676"/>
    </source>
</evidence>
<evidence type="ECO:0000256" key="4">
    <source>
        <dbReference type="ARBA" id="ARBA00044517"/>
    </source>
</evidence>
<protein>
    <recommendedName>
        <fullName evidence="5">tRNA-queuosine alpha-mannosyltransferase</fullName>
        <ecNumber evidence="4">2.4.1.110</ecNumber>
    </recommendedName>
</protein>
<dbReference type="InterPro" id="IPR051862">
    <property type="entry name" value="GT-like_domain_containing_1"/>
</dbReference>
<evidence type="ECO:0000313" key="10">
    <source>
        <dbReference type="Proteomes" id="UP000005801"/>
    </source>
</evidence>
<organism evidence="9 10">
    <name type="scientific">Plesiocystis pacifica SIR-1</name>
    <dbReference type="NCBI Taxonomy" id="391625"/>
    <lineage>
        <taxon>Bacteria</taxon>
        <taxon>Pseudomonadati</taxon>
        <taxon>Myxococcota</taxon>
        <taxon>Polyangia</taxon>
        <taxon>Nannocystales</taxon>
        <taxon>Nannocystaceae</taxon>
        <taxon>Plesiocystis</taxon>
    </lineage>
</organism>
<keyword evidence="3 9" id="KW-0808">Transferase</keyword>
<dbReference type="AlphaFoldDB" id="A6G2P4"/>
<evidence type="ECO:0000256" key="5">
    <source>
        <dbReference type="ARBA" id="ARBA00044539"/>
    </source>
</evidence>
<dbReference type="Pfam" id="PF00534">
    <property type="entry name" value="Glycos_transf_1"/>
    <property type="match status" value="1"/>
</dbReference>
<gene>
    <name evidence="9" type="ORF">PPSIR1_31633</name>
</gene>